<evidence type="ECO:0000256" key="7">
    <source>
        <dbReference type="ARBA" id="ARBA00022840"/>
    </source>
</evidence>
<evidence type="ECO:0000313" key="12">
    <source>
        <dbReference type="EMBL" id="CUQ88251.1"/>
    </source>
</evidence>
<evidence type="ECO:0000256" key="3">
    <source>
        <dbReference type="ARBA" id="ARBA00022642"/>
    </source>
</evidence>
<evidence type="ECO:0000256" key="9">
    <source>
        <dbReference type="ARBA" id="ARBA00048721"/>
    </source>
</evidence>
<evidence type="ECO:0000313" key="13">
    <source>
        <dbReference type="Proteomes" id="UP000078383"/>
    </source>
</evidence>
<dbReference type="PANTHER" id="PTHR39321:SF3">
    <property type="entry name" value="PHOSPHOPANTETHEINE ADENYLYLTRANSFERASE"/>
    <property type="match status" value="1"/>
</dbReference>
<dbReference type="GO" id="GO:0009435">
    <property type="term" value="P:NAD+ biosynthetic process"/>
    <property type="evidence" value="ECO:0007669"/>
    <property type="project" value="UniProtKB-UniRule"/>
</dbReference>
<evidence type="ECO:0000259" key="11">
    <source>
        <dbReference type="Pfam" id="PF01467"/>
    </source>
</evidence>
<evidence type="ECO:0000256" key="10">
    <source>
        <dbReference type="HAMAP-Rule" id="MF_00244"/>
    </source>
</evidence>
<evidence type="ECO:0000256" key="6">
    <source>
        <dbReference type="ARBA" id="ARBA00022741"/>
    </source>
</evidence>
<dbReference type="Proteomes" id="UP000078383">
    <property type="component" value="Unassembled WGS sequence"/>
</dbReference>
<evidence type="ECO:0000256" key="5">
    <source>
        <dbReference type="ARBA" id="ARBA00022695"/>
    </source>
</evidence>
<keyword evidence="6 10" id="KW-0547">Nucleotide-binding</keyword>
<dbReference type="CDD" id="cd02165">
    <property type="entry name" value="NMNAT"/>
    <property type="match status" value="1"/>
</dbReference>
<dbReference type="NCBIfam" id="NF000840">
    <property type="entry name" value="PRK00071.1-3"/>
    <property type="match status" value="1"/>
</dbReference>
<name>A0A174YDS7_9FIRM</name>
<comment type="similarity">
    <text evidence="10">Belongs to the NadD family.</text>
</comment>
<comment type="catalytic activity">
    <reaction evidence="9 10">
        <text>nicotinate beta-D-ribonucleotide + ATP + H(+) = deamido-NAD(+) + diphosphate</text>
        <dbReference type="Rhea" id="RHEA:22860"/>
        <dbReference type="ChEBI" id="CHEBI:15378"/>
        <dbReference type="ChEBI" id="CHEBI:30616"/>
        <dbReference type="ChEBI" id="CHEBI:33019"/>
        <dbReference type="ChEBI" id="CHEBI:57502"/>
        <dbReference type="ChEBI" id="CHEBI:58437"/>
        <dbReference type="EC" id="2.7.7.18"/>
    </reaction>
</comment>
<dbReference type="InterPro" id="IPR005248">
    <property type="entry name" value="NadD/NMNAT"/>
</dbReference>
<keyword evidence="8 10" id="KW-0520">NAD</keyword>
<dbReference type="SUPFAM" id="SSF52374">
    <property type="entry name" value="Nucleotidylyl transferase"/>
    <property type="match status" value="1"/>
</dbReference>
<proteinExistence type="inferred from homology"/>
<dbReference type="InterPro" id="IPR004821">
    <property type="entry name" value="Cyt_trans-like"/>
</dbReference>
<sequence>MIRKLNLNIGNSQSVFSIVEKERVQTMKIGIMGGTFEPIHIGHLLLGEFAYEDFGLDEIWFLPNGNPPHKETLDTEEAMHHRIEMVRLAIKSNPNFSLNLSEADTKKHSYTYQTMRHFNEIYPNDEFYFILGADSLFAFEEWKDFRKIFTTCTILAAMRDDKDASAMKGQIRYLTEAYGAHIELLRAPLVEISSTTIRERVAKGLSVRYMVPDVVADYIKEKNLYI</sequence>
<dbReference type="NCBIfam" id="TIGR00482">
    <property type="entry name" value="nicotinate (nicotinamide) nucleotide adenylyltransferase"/>
    <property type="match status" value="1"/>
</dbReference>
<reference evidence="12 13" key="1">
    <citation type="submission" date="2015-09" db="EMBL/GenBank/DDBJ databases">
        <authorList>
            <consortium name="Pathogen Informatics"/>
        </authorList>
    </citation>
    <scope>NUCLEOTIDE SEQUENCE [LARGE SCALE GENOMIC DNA]</scope>
    <source>
        <strain evidence="12 13">2789STDY5834889</strain>
    </source>
</reference>
<dbReference type="Gene3D" id="3.40.50.620">
    <property type="entry name" value="HUPs"/>
    <property type="match status" value="1"/>
</dbReference>
<dbReference type="InterPro" id="IPR014729">
    <property type="entry name" value="Rossmann-like_a/b/a_fold"/>
</dbReference>
<organism evidence="12 13">
    <name type="scientific">[Ruminococcus] torques</name>
    <dbReference type="NCBI Taxonomy" id="33039"/>
    <lineage>
        <taxon>Bacteria</taxon>
        <taxon>Bacillati</taxon>
        <taxon>Bacillota</taxon>
        <taxon>Clostridia</taxon>
        <taxon>Lachnospirales</taxon>
        <taxon>Lachnospiraceae</taxon>
        <taxon>Mediterraneibacter</taxon>
    </lineage>
</organism>
<dbReference type="Pfam" id="PF01467">
    <property type="entry name" value="CTP_transf_like"/>
    <property type="match status" value="1"/>
</dbReference>
<evidence type="ECO:0000256" key="1">
    <source>
        <dbReference type="ARBA" id="ARBA00002324"/>
    </source>
</evidence>
<comment type="pathway">
    <text evidence="2 10">Cofactor biosynthesis; NAD(+) biosynthesis; deamido-NAD(+) from nicotinate D-ribonucleotide: step 1/1.</text>
</comment>
<keyword evidence="7 10" id="KW-0067">ATP-binding</keyword>
<dbReference type="HAMAP" id="MF_00244">
    <property type="entry name" value="NaMN_adenylyltr"/>
    <property type="match status" value="1"/>
</dbReference>
<dbReference type="EC" id="2.7.7.18" evidence="10"/>
<comment type="function">
    <text evidence="1 10">Catalyzes the reversible adenylation of nicotinate mononucleotide (NaMN) to nicotinic acid adenine dinucleotide (NaAD).</text>
</comment>
<dbReference type="GO" id="GO:0005524">
    <property type="term" value="F:ATP binding"/>
    <property type="evidence" value="ECO:0007669"/>
    <property type="project" value="UniProtKB-KW"/>
</dbReference>
<keyword evidence="4 10" id="KW-0808">Transferase</keyword>
<dbReference type="AlphaFoldDB" id="A0A174YDS7"/>
<dbReference type="NCBIfam" id="TIGR00125">
    <property type="entry name" value="cyt_tran_rel"/>
    <property type="match status" value="1"/>
</dbReference>
<evidence type="ECO:0000256" key="2">
    <source>
        <dbReference type="ARBA" id="ARBA00005019"/>
    </source>
</evidence>
<keyword evidence="3 10" id="KW-0662">Pyridine nucleotide biosynthesis</keyword>
<keyword evidence="5 10" id="KW-0548">Nucleotidyltransferase</keyword>
<dbReference type="GO" id="GO:0004515">
    <property type="term" value="F:nicotinate-nucleotide adenylyltransferase activity"/>
    <property type="evidence" value="ECO:0007669"/>
    <property type="project" value="UniProtKB-UniRule"/>
</dbReference>
<feature type="domain" description="Cytidyltransferase-like" evidence="11">
    <location>
        <begin position="31"/>
        <end position="200"/>
    </location>
</feature>
<gene>
    <name evidence="10 12" type="primary">nadD</name>
    <name evidence="12" type="ORF">ERS852502_01736</name>
</gene>
<protein>
    <recommendedName>
        <fullName evidence="10">Probable nicotinate-nucleotide adenylyltransferase</fullName>
        <ecNumber evidence="10">2.7.7.18</ecNumber>
    </recommendedName>
    <alternativeName>
        <fullName evidence="10">Deamido-NAD(+) diphosphorylase</fullName>
    </alternativeName>
    <alternativeName>
        <fullName evidence="10">Deamido-NAD(+) pyrophosphorylase</fullName>
    </alternativeName>
    <alternativeName>
        <fullName evidence="10">Nicotinate mononucleotide adenylyltransferase</fullName>
        <shortName evidence="10">NaMN adenylyltransferase</shortName>
    </alternativeName>
</protein>
<dbReference type="EMBL" id="CZBX01000007">
    <property type="protein sequence ID" value="CUQ88251.1"/>
    <property type="molecule type" value="Genomic_DNA"/>
</dbReference>
<evidence type="ECO:0000256" key="4">
    <source>
        <dbReference type="ARBA" id="ARBA00022679"/>
    </source>
</evidence>
<evidence type="ECO:0000256" key="8">
    <source>
        <dbReference type="ARBA" id="ARBA00023027"/>
    </source>
</evidence>
<accession>A0A174YDS7</accession>
<dbReference type="PANTHER" id="PTHR39321">
    <property type="entry name" value="NICOTINATE-NUCLEOTIDE ADENYLYLTRANSFERASE-RELATED"/>
    <property type="match status" value="1"/>
</dbReference>
<dbReference type="UniPathway" id="UPA00253">
    <property type="reaction ID" value="UER00332"/>
</dbReference>